<evidence type="ECO:0000256" key="2">
    <source>
        <dbReference type="ARBA" id="ARBA00022475"/>
    </source>
</evidence>
<feature type="transmembrane region" description="Helical" evidence="6">
    <location>
        <begin position="208"/>
        <end position="228"/>
    </location>
</feature>
<proteinExistence type="predicted"/>
<dbReference type="RefSeq" id="WP_381431315.1">
    <property type="nucleotide sequence ID" value="NZ_JBHSNO010000005.1"/>
</dbReference>
<organism evidence="7 8">
    <name type="scientific">Sporosarcina soli</name>
    <dbReference type="NCBI Taxonomy" id="334736"/>
    <lineage>
        <taxon>Bacteria</taxon>
        <taxon>Bacillati</taxon>
        <taxon>Bacillota</taxon>
        <taxon>Bacilli</taxon>
        <taxon>Bacillales</taxon>
        <taxon>Caryophanaceae</taxon>
        <taxon>Sporosarcina</taxon>
    </lineage>
</organism>
<reference evidence="8" key="1">
    <citation type="journal article" date="2019" name="Int. J. Syst. Evol. Microbiol.">
        <title>The Global Catalogue of Microorganisms (GCM) 10K type strain sequencing project: providing services to taxonomists for standard genome sequencing and annotation.</title>
        <authorList>
            <consortium name="The Broad Institute Genomics Platform"/>
            <consortium name="The Broad Institute Genome Sequencing Center for Infectious Disease"/>
            <person name="Wu L."/>
            <person name="Ma J."/>
        </authorList>
    </citation>
    <scope>NUCLEOTIDE SEQUENCE [LARGE SCALE GENOMIC DNA]</scope>
    <source>
        <strain evidence="8">CGMCC 4.1434</strain>
    </source>
</reference>
<evidence type="ECO:0000256" key="3">
    <source>
        <dbReference type="ARBA" id="ARBA00022692"/>
    </source>
</evidence>
<dbReference type="Pfam" id="PF04172">
    <property type="entry name" value="LrgB"/>
    <property type="match status" value="1"/>
</dbReference>
<evidence type="ECO:0000256" key="5">
    <source>
        <dbReference type="ARBA" id="ARBA00023136"/>
    </source>
</evidence>
<keyword evidence="5 6" id="KW-0472">Membrane</keyword>
<dbReference type="PANTHER" id="PTHR30249">
    <property type="entry name" value="PUTATIVE SEROTONIN TRANSPORTER"/>
    <property type="match status" value="1"/>
</dbReference>
<dbReference type="EMBL" id="JBHSNO010000005">
    <property type="protein sequence ID" value="MFC5588204.1"/>
    <property type="molecule type" value="Genomic_DNA"/>
</dbReference>
<feature type="transmembrane region" description="Helical" evidence="6">
    <location>
        <begin position="6"/>
        <end position="25"/>
    </location>
</feature>
<dbReference type="Proteomes" id="UP001596109">
    <property type="component" value="Unassembled WGS sequence"/>
</dbReference>
<dbReference type="InterPro" id="IPR007300">
    <property type="entry name" value="CidB/LrgB"/>
</dbReference>
<evidence type="ECO:0000256" key="6">
    <source>
        <dbReference type="SAM" id="Phobius"/>
    </source>
</evidence>
<dbReference type="PANTHER" id="PTHR30249:SF17">
    <property type="entry name" value="HOLIN-LIKE PROTEIN CIDB"/>
    <property type="match status" value="1"/>
</dbReference>
<feature type="transmembrane region" description="Helical" evidence="6">
    <location>
        <begin position="92"/>
        <end position="118"/>
    </location>
</feature>
<evidence type="ECO:0000313" key="7">
    <source>
        <dbReference type="EMBL" id="MFC5588204.1"/>
    </source>
</evidence>
<sequence>MQMIGISLGFVLMTVIFYLVTNALYFNYRRAFLVPAFASSVLIILILLVFRIPYDTYMLGGQWIDRFLGPAIVALAIPLYKQKDLLKLHVFPVLGGIAIGVFTGLFSGALFAQLFGFSQEIILTLLPKSITTPVAMEIAASVGGIAPLSAVFVMIAGFTGVLFGPVFLRWTRIDTPIGRGIGLGTSSHALGTSKALELGEREASMSSVAMTLSALFGSVMAPIVVWLFY</sequence>
<keyword evidence="4 6" id="KW-1133">Transmembrane helix</keyword>
<feature type="transmembrane region" description="Helical" evidence="6">
    <location>
        <begin position="32"/>
        <end position="51"/>
    </location>
</feature>
<feature type="transmembrane region" description="Helical" evidence="6">
    <location>
        <begin position="63"/>
        <end position="80"/>
    </location>
</feature>
<gene>
    <name evidence="7" type="ORF">ACFPRA_04875</name>
</gene>
<evidence type="ECO:0000256" key="4">
    <source>
        <dbReference type="ARBA" id="ARBA00022989"/>
    </source>
</evidence>
<keyword evidence="3 6" id="KW-0812">Transmembrane</keyword>
<protein>
    <submittedName>
        <fullName evidence="7">LrgB family protein</fullName>
    </submittedName>
</protein>
<feature type="transmembrane region" description="Helical" evidence="6">
    <location>
        <begin position="138"/>
        <end position="163"/>
    </location>
</feature>
<accession>A0ABW0TH33</accession>
<evidence type="ECO:0000256" key="1">
    <source>
        <dbReference type="ARBA" id="ARBA00004651"/>
    </source>
</evidence>
<keyword evidence="8" id="KW-1185">Reference proteome</keyword>
<comment type="caution">
    <text evidence="7">The sequence shown here is derived from an EMBL/GenBank/DDBJ whole genome shotgun (WGS) entry which is preliminary data.</text>
</comment>
<comment type="subcellular location">
    <subcellularLocation>
        <location evidence="1">Cell membrane</location>
        <topology evidence="1">Multi-pass membrane protein</topology>
    </subcellularLocation>
</comment>
<keyword evidence="2" id="KW-1003">Cell membrane</keyword>
<name>A0ABW0TH33_9BACL</name>
<evidence type="ECO:0000313" key="8">
    <source>
        <dbReference type="Proteomes" id="UP001596109"/>
    </source>
</evidence>